<protein>
    <recommendedName>
        <fullName evidence="3">Pectinesterase inhibitor domain-containing protein</fullName>
    </recommendedName>
</protein>
<reference evidence="4" key="1">
    <citation type="submission" date="2018-01" db="EMBL/GenBank/DDBJ databases">
        <authorList>
            <person name="Mao J.F."/>
        </authorList>
    </citation>
    <scope>NUCLEOTIDE SEQUENCE</scope>
    <source>
        <strain evidence="4">Huo1</strain>
        <tissue evidence="4">Leaf</tissue>
    </source>
</reference>
<accession>A0A8X8YXS7</accession>
<evidence type="ECO:0000256" key="1">
    <source>
        <dbReference type="ARBA" id="ARBA00022729"/>
    </source>
</evidence>
<keyword evidence="5" id="KW-1185">Reference proteome</keyword>
<sequence>MAKGAFHILLFLFPIVYAGAQASTDGGVEAACQKTSNASFCAELLVPYASQFVDNDANKMGYAALSAALAQVQSARAYMVRQTTEPTTTEKERAAVTSCLGDIGNSDDSLRNASQEFDLFRAAKGEQRTSHGESVIKMIASARNDLTSCSDLLKKNNDVVGARIVSESALMTERSIQACLGV</sequence>
<feature type="chain" id="PRO_5036490886" description="Pectinesterase inhibitor domain-containing protein" evidence="2">
    <location>
        <begin position="23"/>
        <end position="182"/>
    </location>
</feature>
<dbReference type="GO" id="GO:0004857">
    <property type="term" value="F:enzyme inhibitor activity"/>
    <property type="evidence" value="ECO:0007669"/>
    <property type="project" value="InterPro"/>
</dbReference>
<dbReference type="SMART" id="SM00856">
    <property type="entry name" value="PMEI"/>
    <property type="match status" value="1"/>
</dbReference>
<dbReference type="Gene3D" id="1.20.140.40">
    <property type="entry name" value="Invertase/pectin methylesterase inhibitor family protein"/>
    <property type="match status" value="1"/>
</dbReference>
<evidence type="ECO:0000313" key="5">
    <source>
        <dbReference type="Proteomes" id="UP000298416"/>
    </source>
</evidence>
<dbReference type="NCBIfam" id="TIGR01614">
    <property type="entry name" value="PME_inhib"/>
    <property type="match status" value="1"/>
</dbReference>
<gene>
    <name evidence="4" type="ORF">SASPL_155989</name>
</gene>
<comment type="caution">
    <text evidence="4">The sequence shown here is derived from an EMBL/GenBank/DDBJ whole genome shotgun (WGS) entry which is preliminary data.</text>
</comment>
<dbReference type="Pfam" id="PF04043">
    <property type="entry name" value="PMEI"/>
    <property type="match status" value="1"/>
</dbReference>
<proteinExistence type="predicted"/>
<feature type="signal peptide" evidence="2">
    <location>
        <begin position="1"/>
        <end position="22"/>
    </location>
</feature>
<evidence type="ECO:0000313" key="4">
    <source>
        <dbReference type="EMBL" id="KAG6384208.1"/>
    </source>
</evidence>
<dbReference type="EMBL" id="PNBA02000227">
    <property type="protein sequence ID" value="KAG6384208.1"/>
    <property type="molecule type" value="Genomic_DNA"/>
</dbReference>
<evidence type="ECO:0000256" key="2">
    <source>
        <dbReference type="SAM" id="SignalP"/>
    </source>
</evidence>
<name>A0A8X8YXS7_SALSN</name>
<dbReference type="AlphaFoldDB" id="A0A8X8YXS7"/>
<reference evidence="4" key="2">
    <citation type="submission" date="2020-08" db="EMBL/GenBank/DDBJ databases">
        <title>Plant Genome Project.</title>
        <authorList>
            <person name="Zhang R.-G."/>
        </authorList>
    </citation>
    <scope>NUCLEOTIDE SEQUENCE</scope>
    <source>
        <strain evidence="4">Huo1</strain>
        <tissue evidence="4">Leaf</tissue>
    </source>
</reference>
<feature type="domain" description="Pectinesterase inhibitor" evidence="3">
    <location>
        <begin position="23"/>
        <end position="182"/>
    </location>
</feature>
<dbReference type="PANTHER" id="PTHR31080">
    <property type="entry name" value="PECTINESTERASE INHIBITOR-LIKE"/>
    <property type="match status" value="1"/>
</dbReference>
<dbReference type="InterPro" id="IPR035513">
    <property type="entry name" value="Invertase/methylesterase_inhib"/>
</dbReference>
<dbReference type="Proteomes" id="UP000298416">
    <property type="component" value="Unassembled WGS sequence"/>
</dbReference>
<dbReference type="PANTHER" id="PTHR31080:SF296">
    <property type="entry name" value="OS05G0360900 PROTEIN"/>
    <property type="match status" value="1"/>
</dbReference>
<keyword evidence="1 2" id="KW-0732">Signal</keyword>
<dbReference type="SUPFAM" id="SSF101148">
    <property type="entry name" value="Plant invertase/pectin methylesterase inhibitor"/>
    <property type="match status" value="1"/>
</dbReference>
<organism evidence="4">
    <name type="scientific">Salvia splendens</name>
    <name type="common">Scarlet sage</name>
    <dbReference type="NCBI Taxonomy" id="180675"/>
    <lineage>
        <taxon>Eukaryota</taxon>
        <taxon>Viridiplantae</taxon>
        <taxon>Streptophyta</taxon>
        <taxon>Embryophyta</taxon>
        <taxon>Tracheophyta</taxon>
        <taxon>Spermatophyta</taxon>
        <taxon>Magnoliopsida</taxon>
        <taxon>eudicotyledons</taxon>
        <taxon>Gunneridae</taxon>
        <taxon>Pentapetalae</taxon>
        <taxon>asterids</taxon>
        <taxon>lamiids</taxon>
        <taxon>Lamiales</taxon>
        <taxon>Lamiaceae</taxon>
        <taxon>Nepetoideae</taxon>
        <taxon>Mentheae</taxon>
        <taxon>Salviinae</taxon>
        <taxon>Salvia</taxon>
        <taxon>Salvia subgen. Calosphace</taxon>
        <taxon>core Calosphace</taxon>
    </lineage>
</organism>
<evidence type="ECO:0000259" key="3">
    <source>
        <dbReference type="SMART" id="SM00856"/>
    </source>
</evidence>
<dbReference type="InterPro" id="IPR006501">
    <property type="entry name" value="Pectinesterase_inhib_dom"/>
</dbReference>
<dbReference type="InterPro" id="IPR051955">
    <property type="entry name" value="PME_Inhibitor"/>
</dbReference>